<reference evidence="3 4" key="1">
    <citation type="journal article" date="2024" name="IMA Fungus">
        <title>IMA Genome - F19 : A genome assembly and annotation guide to empower mycologists, including annotated draft genome sequences of Ceratocystis pirilliformis, Diaporthe australafricana, Fusarium ophioides, Paecilomyces lecythidis, and Sporothrix stenoceras.</title>
        <authorList>
            <person name="Aylward J."/>
            <person name="Wilson A.M."/>
            <person name="Visagie C.M."/>
            <person name="Spraker J."/>
            <person name="Barnes I."/>
            <person name="Buitendag C."/>
            <person name="Ceriani C."/>
            <person name="Del Mar Angel L."/>
            <person name="du Plessis D."/>
            <person name="Fuchs T."/>
            <person name="Gasser K."/>
            <person name="Kramer D."/>
            <person name="Li W."/>
            <person name="Munsamy K."/>
            <person name="Piso A."/>
            <person name="Price J.L."/>
            <person name="Sonnekus B."/>
            <person name="Thomas C."/>
            <person name="van der Nest A."/>
            <person name="van Dijk A."/>
            <person name="van Heerden A."/>
            <person name="van Vuuren N."/>
            <person name="Yilmaz N."/>
            <person name="Duong T.A."/>
            <person name="van der Merwe N.A."/>
            <person name="Wingfield M.J."/>
            <person name="Wingfield B.D."/>
        </authorList>
    </citation>
    <scope>NUCLEOTIDE SEQUENCE [LARGE SCALE GENOMIC DNA]</scope>
    <source>
        <strain evidence="3 4">CMW 5346</strain>
    </source>
</reference>
<feature type="chain" id="PRO_5047049814" description="AA1-like domain-containing protein" evidence="2">
    <location>
        <begin position="20"/>
        <end position="224"/>
    </location>
</feature>
<keyword evidence="2" id="KW-0732">Signal</keyword>
<keyword evidence="4" id="KW-1185">Reference proteome</keyword>
<name>A0ABR3ZRP9_9PEZI</name>
<protein>
    <recommendedName>
        <fullName evidence="5">AA1-like domain-containing protein</fullName>
    </recommendedName>
</protein>
<feature type="region of interest" description="Disordered" evidence="1">
    <location>
        <begin position="58"/>
        <end position="79"/>
    </location>
</feature>
<evidence type="ECO:0000256" key="1">
    <source>
        <dbReference type="SAM" id="MobiDB-lite"/>
    </source>
</evidence>
<sequence length="224" mass="22677">MQLLAHLPLISLLATAANGLQLLQYDIPDELLALFGPGNPDSVSSSSAAVPIGTGSASSASSASSGSAGSSTPSSSSSSASCFYPATFTLNNFTTWSPATNASRSYVSFNYVDSGTKITTACEYNSSSTSLTAGTELAARYACDDSTISFIWQKGKLTAIETTCPGQTATKFEASGSILPTGLQCSKTNGTDDTGLGQGSGTICLASGPLSANFTSQEPSPVQN</sequence>
<accession>A0ABR3ZRP9</accession>
<comment type="caution">
    <text evidence="3">The sequence shown here is derived from an EMBL/GenBank/DDBJ whole genome shotgun (WGS) entry which is preliminary data.</text>
</comment>
<evidence type="ECO:0008006" key="5">
    <source>
        <dbReference type="Google" id="ProtNLM"/>
    </source>
</evidence>
<organism evidence="3 4">
    <name type="scientific">Sporothrix stenoceras</name>
    <dbReference type="NCBI Taxonomy" id="5173"/>
    <lineage>
        <taxon>Eukaryota</taxon>
        <taxon>Fungi</taxon>
        <taxon>Dikarya</taxon>
        <taxon>Ascomycota</taxon>
        <taxon>Pezizomycotina</taxon>
        <taxon>Sordariomycetes</taxon>
        <taxon>Sordariomycetidae</taxon>
        <taxon>Ophiostomatales</taxon>
        <taxon>Ophiostomataceae</taxon>
        <taxon>Sporothrix</taxon>
    </lineage>
</organism>
<dbReference type="Proteomes" id="UP001583186">
    <property type="component" value="Unassembled WGS sequence"/>
</dbReference>
<dbReference type="EMBL" id="JAWCUI010000002">
    <property type="protein sequence ID" value="KAL1903095.1"/>
    <property type="molecule type" value="Genomic_DNA"/>
</dbReference>
<evidence type="ECO:0000256" key="2">
    <source>
        <dbReference type="SAM" id="SignalP"/>
    </source>
</evidence>
<evidence type="ECO:0000313" key="3">
    <source>
        <dbReference type="EMBL" id="KAL1903095.1"/>
    </source>
</evidence>
<evidence type="ECO:0000313" key="4">
    <source>
        <dbReference type="Proteomes" id="UP001583186"/>
    </source>
</evidence>
<gene>
    <name evidence="3" type="ORF">Sste5346_000379</name>
</gene>
<feature type="signal peptide" evidence="2">
    <location>
        <begin position="1"/>
        <end position="19"/>
    </location>
</feature>
<proteinExistence type="predicted"/>